<dbReference type="PRINTS" id="PR01210">
    <property type="entry name" value="GGTRANSPTASE"/>
</dbReference>
<evidence type="ECO:0000256" key="9">
    <source>
        <dbReference type="RuleBase" id="RU368036"/>
    </source>
</evidence>
<comment type="catalytic activity">
    <reaction evidence="1 9">
        <text>an S-substituted glutathione + H2O = an S-substituted L-cysteinylglycine + L-glutamate</text>
        <dbReference type="Rhea" id="RHEA:59468"/>
        <dbReference type="ChEBI" id="CHEBI:15377"/>
        <dbReference type="ChEBI" id="CHEBI:29985"/>
        <dbReference type="ChEBI" id="CHEBI:90779"/>
        <dbReference type="ChEBI" id="CHEBI:143103"/>
        <dbReference type="EC" id="3.4.19.13"/>
    </reaction>
</comment>
<protein>
    <recommendedName>
        <fullName evidence="9">Glutathione hydrolase proenzyme</fullName>
        <ecNumber evidence="9">2.3.2.2</ecNumber>
        <ecNumber evidence="9">3.4.19.13</ecNumber>
    </recommendedName>
    <component>
        <recommendedName>
            <fullName evidence="9">Glutathione hydrolase large chain</fullName>
        </recommendedName>
    </component>
    <component>
        <recommendedName>
            <fullName evidence="9">Glutathione hydrolase small chain</fullName>
        </recommendedName>
    </component>
</protein>
<dbReference type="EC" id="3.4.19.13" evidence="9"/>
<dbReference type="NCBIfam" id="TIGR00066">
    <property type="entry name" value="g_glut_trans"/>
    <property type="match status" value="1"/>
</dbReference>
<evidence type="ECO:0000313" key="11">
    <source>
        <dbReference type="EMBL" id="MET3525890.1"/>
    </source>
</evidence>
<dbReference type="InterPro" id="IPR043137">
    <property type="entry name" value="GGT_ssub_C"/>
</dbReference>
<dbReference type="PANTHER" id="PTHR43199:SF1">
    <property type="entry name" value="GLUTATHIONE HYDROLASE PROENZYME"/>
    <property type="match status" value="1"/>
</dbReference>
<comment type="PTM">
    <text evidence="9">Cleaved by autocatalysis into a large and a small subunit.</text>
</comment>
<dbReference type="Gene3D" id="3.60.20.40">
    <property type="match status" value="1"/>
</dbReference>
<comment type="subunit">
    <text evidence="9">This enzyme consists of two polypeptide chains, which are synthesized in precursor form from a single polypeptide.</text>
</comment>
<reference evidence="11 12" key="1">
    <citation type="submission" date="2024-06" db="EMBL/GenBank/DDBJ databases">
        <title>Genomic Encyclopedia of Type Strains, Phase IV (KMG-IV): sequencing the most valuable type-strain genomes for metagenomic binning, comparative biology and taxonomic classification.</title>
        <authorList>
            <person name="Goeker M."/>
        </authorList>
    </citation>
    <scope>NUCLEOTIDE SEQUENCE [LARGE SCALE GENOMIC DNA]</scope>
    <source>
        <strain evidence="11 12">DSM 17809</strain>
    </source>
</reference>
<evidence type="ECO:0000256" key="3">
    <source>
        <dbReference type="ARBA" id="ARBA00009381"/>
    </source>
</evidence>
<dbReference type="SUPFAM" id="SSF56235">
    <property type="entry name" value="N-terminal nucleophile aminohydrolases (Ntn hydrolases)"/>
    <property type="match status" value="1"/>
</dbReference>
<dbReference type="EMBL" id="JBEPLU010000001">
    <property type="protein sequence ID" value="MET3525890.1"/>
    <property type="molecule type" value="Genomic_DNA"/>
</dbReference>
<keyword evidence="5 9" id="KW-0378">Hydrolase</keyword>
<keyword evidence="9" id="KW-0317">Glutathione biosynthesis</keyword>
<accession>A0ABV2EFS3</accession>
<keyword evidence="4 9" id="KW-0808">Transferase</keyword>
<evidence type="ECO:0000256" key="8">
    <source>
        <dbReference type="ARBA" id="ARBA00047417"/>
    </source>
</evidence>
<comment type="caution">
    <text evidence="11">The sequence shown here is derived from an EMBL/GenBank/DDBJ whole genome shotgun (WGS) entry which is preliminary data.</text>
</comment>
<comment type="catalytic activity">
    <reaction evidence="2 9">
        <text>glutathione + H2O = L-cysteinylglycine + L-glutamate</text>
        <dbReference type="Rhea" id="RHEA:28807"/>
        <dbReference type="ChEBI" id="CHEBI:15377"/>
        <dbReference type="ChEBI" id="CHEBI:29985"/>
        <dbReference type="ChEBI" id="CHEBI:57925"/>
        <dbReference type="ChEBI" id="CHEBI:61694"/>
        <dbReference type="EC" id="3.4.19.13"/>
    </reaction>
</comment>
<name>A0ABV2EFS3_9CAUL</name>
<dbReference type="GO" id="GO:0036374">
    <property type="term" value="F:glutathione hydrolase activity"/>
    <property type="evidence" value="ECO:0007669"/>
    <property type="project" value="UniProtKB-EC"/>
</dbReference>
<evidence type="ECO:0000256" key="6">
    <source>
        <dbReference type="ARBA" id="ARBA00023145"/>
    </source>
</evidence>
<dbReference type="PANTHER" id="PTHR43199">
    <property type="entry name" value="GLUTATHIONE HYDROLASE"/>
    <property type="match status" value="1"/>
</dbReference>
<dbReference type="InterPro" id="IPR043138">
    <property type="entry name" value="GGT_lsub"/>
</dbReference>
<feature type="signal peptide" evidence="10">
    <location>
        <begin position="1"/>
        <end position="30"/>
    </location>
</feature>
<keyword evidence="6 9" id="KW-0865">Zymogen</keyword>
<dbReference type="EC" id="2.3.2.2" evidence="9"/>
<dbReference type="GO" id="GO:0103068">
    <property type="term" value="F:leukotriene C4 gamma-glutamyl transferase activity"/>
    <property type="evidence" value="ECO:0007669"/>
    <property type="project" value="UniProtKB-EC"/>
</dbReference>
<evidence type="ECO:0000313" key="12">
    <source>
        <dbReference type="Proteomes" id="UP001549110"/>
    </source>
</evidence>
<dbReference type="InterPro" id="IPR029055">
    <property type="entry name" value="Ntn_hydrolases_N"/>
</dbReference>
<dbReference type="InterPro" id="IPR000101">
    <property type="entry name" value="GGT_peptidase"/>
</dbReference>
<comment type="similarity">
    <text evidence="3 9">Belongs to the gamma-glutamyltransferase family.</text>
</comment>
<comment type="catalytic activity">
    <reaction evidence="8 9">
        <text>an N-terminal (5-L-glutamyl)-[peptide] + an alpha-amino acid = 5-L-glutamyl amino acid + an N-terminal L-alpha-aminoacyl-[peptide]</text>
        <dbReference type="Rhea" id="RHEA:23904"/>
        <dbReference type="Rhea" id="RHEA-COMP:9780"/>
        <dbReference type="Rhea" id="RHEA-COMP:9795"/>
        <dbReference type="ChEBI" id="CHEBI:77644"/>
        <dbReference type="ChEBI" id="CHEBI:78597"/>
        <dbReference type="ChEBI" id="CHEBI:78599"/>
        <dbReference type="ChEBI" id="CHEBI:78608"/>
        <dbReference type="EC" id="2.3.2.2"/>
    </reaction>
</comment>
<feature type="chain" id="PRO_5046632305" description="Glutathione hydrolase proenzyme" evidence="10">
    <location>
        <begin position="31"/>
        <end position="588"/>
    </location>
</feature>
<keyword evidence="10" id="KW-0732">Signal</keyword>
<keyword evidence="12" id="KW-1185">Reference proteome</keyword>
<organism evidence="11 12">
    <name type="scientific">Phenylobacterium koreense</name>
    <dbReference type="NCBI Taxonomy" id="266125"/>
    <lineage>
        <taxon>Bacteria</taxon>
        <taxon>Pseudomonadati</taxon>
        <taxon>Pseudomonadota</taxon>
        <taxon>Alphaproteobacteria</taxon>
        <taxon>Caulobacterales</taxon>
        <taxon>Caulobacteraceae</taxon>
        <taxon>Phenylobacterium</taxon>
    </lineage>
</organism>
<evidence type="ECO:0000256" key="4">
    <source>
        <dbReference type="ARBA" id="ARBA00022679"/>
    </source>
</evidence>
<evidence type="ECO:0000256" key="1">
    <source>
        <dbReference type="ARBA" id="ARBA00001049"/>
    </source>
</evidence>
<sequence>MSKVVRTAFSRVALASVLALSVGLGAPAFAQEATPSAGLASTGGDLIGYGSIHHPVIGRDGMVVAQNKIAARIGADVLAKGGNAVDAAVAVGIAETLTLPRAGNIGGGGYMLVYDAASRKTIAIEYYGQAPLAVKPDFLLGADNRVDPDKVQSFKGVTVPGTVAGLYEAHRRFGKLPWAELIQPTIDLATNGVVMSDDEATALAQRKDAMAKDPDGAKKVFFKPDGSAYQPGDVFKNPDLAWSLKQIQANGADGFYKGPVAERLVAAMKANGGIISMKDLASYKANVLEPIWSDYRGYKIAYMPPTSAASSVAEAMNILEQFPMSEYGQGNVASMHVIAEALKIVTMDRRYSGGGPQWKTPAKGIASKAFGKERAKLISMDKSLDSKTLPALDPHNFEGPDTTHFSIADKYGNVVSNTYTLTASFGAHVVAPGTGFLLNNSLGNFDWNPRPTSLGNKIEPGKRAQSTISPIIVFENDKPWVATGTPGGGTILGTMVQMLSNLIDHKLNVAEAAQRPRVYQAGIDGPLQLEESIPQDLVAGLEAKGHKVERSQIIGSTQSIMIGPDGNTFYGAADTRRPDSAAIGVRQF</sequence>
<evidence type="ECO:0000256" key="10">
    <source>
        <dbReference type="SAM" id="SignalP"/>
    </source>
</evidence>
<evidence type="ECO:0000256" key="5">
    <source>
        <dbReference type="ARBA" id="ARBA00022801"/>
    </source>
</evidence>
<proteinExistence type="inferred from homology"/>
<dbReference type="InterPro" id="IPR051792">
    <property type="entry name" value="GGT_bact"/>
</dbReference>
<comment type="pathway">
    <text evidence="9">Sulfur metabolism; glutathione metabolism.</text>
</comment>
<dbReference type="RefSeq" id="WP_331930991.1">
    <property type="nucleotide sequence ID" value="NZ_JBEPLU010000001.1"/>
</dbReference>
<evidence type="ECO:0000256" key="2">
    <source>
        <dbReference type="ARBA" id="ARBA00001089"/>
    </source>
</evidence>
<keyword evidence="7 9" id="KW-0012">Acyltransferase</keyword>
<evidence type="ECO:0000256" key="7">
    <source>
        <dbReference type="ARBA" id="ARBA00023315"/>
    </source>
</evidence>
<dbReference type="Proteomes" id="UP001549110">
    <property type="component" value="Unassembled WGS sequence"/>
</dbReference>
<gene>
    <name evidence="11" type="ORF">ABID41_000985</name>
</gene>
<dbReference type="Pfam" id="PF01019">
    <property type="entry name" value="G_glu_transpept"/>
    <property type="match status" value="1"/>
</dbReference>
<dbReference type="Gene3D" id="1.10.246.130">
    <property type="match status" value="1"/>
</dbReference>